<dbReference type="EMBL" id="JAHLJV010000055">
    <property type="protein sequence ID" value="KAK1580380.1"/>
    <property type="molecule type" value="Genomic_DNA"/>
</dbReference>
<name>A0AAD8PUC6_9PEZI</name>
<sequence>MPEQAFPYLHRRDRLLSPWVLGFLALLAPLAVSAHVPNLCPPAIYAPGHSLGAQGAGTIHWARRSGLVVWGKVCLHVGCCSVEHFRKAWAR</sequence>
<organism evidence="2 3">
    <name type="scientific">Colletotrichum navitas</name>
    <dbReference type="NCBI Taxonomy" id="681940"/>
    <lineage>
        <taxon>Eukaryota</taxon>
        <taxon>Fungi</taxon>
        <taxon>Dikarya</taxon>
        <taxon>Ascomycota</taxon>
        <taxon>Pezizomycotina</taxon>
        <taxon>Sordariomycetes</taxon>
        <taxon>Hypocreomycetidae</taxon>
        <taxon>Glomerellales</taxon>
        <taxon>Glomerellaceae</taxon>
        <taxon>Colletotrichum</taxon>
        <taxon>Colletotrichum graminicola species complex</taxon>
    </lineage>
</organism>
<dbReference type="AlphaFoldDB" id="A0AAD8PUC6"/>
<dbReference type="Proteomes" id="UP001230504">
    <property type="component" value="Unassembled WGS sequence"/>
</dbReference>
<dbReference type="GeneID" id="85436543"/>
<gene>
    <name evidence="2" type="ORF">LY79DRAFT_305155</name>
</gene>
<comment type="caution">
    <text evidence="2">The sequence shown here is derived from an EMBL/GenBank/DDBJ whole genome shotgun (WGS) entry which is preliminary data.</text>
</comment>
<accession>A0AAD8PUC6</accession>
<evidence type="ECO:0000313" key="3">
    <source>
        <dbReference type="Proteomes" id="UP001230504"/>
    </source>
</evidence>
<dbReference type="RefSeq" id="XP_060411427.1">
    <property type="nucleotide sequence ID" value="XM_060552303.1"/>
</dbReference>
<feature type="signal peptide" evidence="1">
    <location>
        <begin position="1"/>
        <end position="34"/>
    </location>
</feature>
<proteinExistence type="predicted"/>
<evidence type="ECO:0000313" key="2">
    <source>
        <dbReference type="EMBL" id="KAK1580380.1"/>
    </source>
</evidence>
<keyword evidence="3" id="KW-1185">Reference proteome</keyword>
<evidence type="ECO:0000256" key="1">
    <source>
        <dbReference type="SAM" id="SignalP"/>
    </source>
</evidence>
<reference evidence="2" key="1">
    <citation type="submission" date="2021-06" db="EMBL/GenBank/DDBJ databases">
        <title>Comparative genomics, transcriptomics and evolutionary studies reveal genomic signatures of adaptation to plant cell wall in hemibiotrophic fungi.</title>
        <authorList>
            <consortium name="DOE Joint Genome Institute"/>
            <person name="Baroncelli R."/>
            <person name="Diaz J.F."/>
            <person name="Benocci T."/>
            <person name="Peng M."/>
            <person name="Battaglia E."/>
            <person name="Haridas S."/>
            <person name="Andreopoulos W."/>
            <person name="Labutti K."/>
            <person name="Pangilinan J."/>
            <person name="Floch G.L."/>
            <person name="Makela M.R."/>
            <person name="Henrissat B."/>
            <person name="Grigoriev I.V."/>
            <person name="Crouch J.A."/>
            <person name="De Vries R.P."/>
            <person name="Sukno S.A."/>
            <person name="Thon M.R."/>
        </authorList>
    </citation>
    <scope>NUCLEOTIDE SEQUENCE</scope>
    <source>
        <strain evidence="2">CBS 125086</strain>
    </source>
</reference>
<keyword evidence="1" id="KW-0732">Signal</keyword>
<feature type="chain" id="PRO_5042077889" evidence="1">
    <location>
        <begin position="35"/>
        <end position="91"/>
    </location>
</feature>
<protein>
    <submittedName>
        <fullName evidence="2">Uncharacterized protein</fullName>
    </submittedName>
</protein>